<reference evidence="10" key="2">
    <citation type="journal article" date="2022" name="Nat. Biotechnol.">
        <title>Carbon-negative production of acetone and isopropanol by gas fermentation at industrial pilot scale.</title>
        <authorList>
            <person name="Liew F.E."/>
            <person name="Nogle R."/>
            <person name="Abdalla T."/>
            <person name="Rasor B.J."/>
            <person name="Canter C."/>
            <person name="Jensen R.O."/>
            <person name="Wang L."/>
            <person name="Strutz J."/>
            <person name="Chirania P."/>
            <person name="De Tissera S."/>
            <person name="Mueller A.P."/>
            <person name="Ruan Z."/>
            <person name="Gao A."/>
            <person name="Tran L."/>
            <person name="Engle N.L."/>
            <person name="Bromley J.C."/>
            <person name="Daniell J."/>
            <person name="Conrado R."/>
            <person name="Tschaplinski T.J."/>
            <person name="Giannone R.J."/>
            <person name="Hettich R.L."/>
            <person name="Karim A.S."/>
            <person name="Simpson S.D."/>
            <person name="Brown S.D."/>
            <person name="Leang C."/>
            <person name="Jewett M.C."/>
            <person name="Kopke M."/>
        </authorList>
    </citation>
    <scope>NUCLEOTIDE SEQUENCE</scope>
    <source>
        <strain evidence="10">DJ080</strain>
    </source>
</reference>
<keyword evidence="4" id="KW-0547">Nucleotide-binding</keyword>
<evidence type="ECO:0000256" key="4">
    <source>
        <dbReference type="ARBA" id="ARBA00022741"/>
    </source>
</evidence>
<evidence type="ECO:0000256" key="3">
    <source>
        <dbReference type="ARBA" id="ARBA00022692"/>
    </source>
</evidence>
<protein>
    <recommendedName>
        <fullName evidence="9">Pycsar effector protein domain-containing protein</fullName>
    </recommendedName>
</protein>
<keyword evidence="5 8" id="KW-1133">Transmembrane helix</keyword>
<feature type="transmembrane region" description="Helical" evidence="8">
    <location>
        <begin position="169"/>
        <end position="192"/>
    </location>
</feature>
<keyword evidence="6" id="KW-0051">Antiviral defense</keyword>
<feature type="transmembrane region" description="Helical" evidence="8">
    <location>
        <begin position="32"/>
        <end position="54"/>
    </location>
</feature>
<keyword evidence="3 8" id="KW-0812">Transmembrane</keyword>
<keyword evidence="7 8" id="KW-0472">Membrane</keyword>
<dbReference type="Proteomes" id="UP001193748">
    <property type="component" value="Unassembled WGS sequence"/>
</dbReference>
<feature type="domain" description="Pycsar effector protein" evidence="9">
    <location>
        <begin position="15"/>
        <end position="185"/>
    </location>
</feature>
<evidence type="ECO:0000313" key="11">
    <source>
        <dbReference type="Proteomes" id="UP001193748"/>
    </source>
</evidence>
<organism evidence="10 11">
    <name type="scientific">Clostridium beijerinckii</name>
    <name type="common">Clostridium MP</name>
    <dbReference type="NCBI Taxonomy" id="1520"/>
    <lineage>
        <taxon>Bacteria</taxon>
        <taxon>Bacillati</taxon>
        <taxon>Bacillota</taxon>
        <taxon>Clostridia</taxon>
        <taxon>Eubacteriales</taxon>
        <taxon>Clostridiaceae</taxon>
        <taxon>Clostridium</taxon>
    </lineage>
</organism>
<sequence length="194" mass="22240">MSEKIDFATKKELVYKSLEDTTNTIRFIDTKVAALFVAIGVFITILSSLSSKIYDIYKSYKDIPFHSFFIALIIIGIIISIIIAIYYGFKTLGAQNSPLNYVNLNGRSIKNLWHLVTGSDNKITKPLSEYITEVNDLSEDDYLEIITVELMKTSGIRNEKIKSVNKSFLWFKISLSMFAIIIIYILCFYSSYKF</sequence>
<evidence type="ECO:0000256" key="8">
    <source>
        <dbReference type="SAM" id="Phobius"/>
    </source>
</evidence>
<evidence type="ECO:0000256" key="1">
    <source>
        <dbReference type="ARBA" id="ARBA00004236"/>
    </source>
</evidence>
<dbReference type="InterPro" id="IPR043760">
    <property type="entry name" value="PycTM_dom"/>
</dbReference>
<dbReference type="RefSeq" id="WP_173712509.1">
    <property type="nucleotide sequence ID" value="NZ_JABSWW010000002.1"/>
</dbReference>
<reference evidence="10" key="1">
    <citation type="submission" date="2020-05" db="EMBL/GenBank/DDBJ databases">
        <authorList>
            <person name="Brown S."/>
            <person name="Huntemann M."/>
            <person name="Clum A."/>
            <person name="Spunde A."/>
            <person name="Palaniappan K."/>
            <person name="Ritter S."/>
            <person name="Mikhailova N."/>
            <person name="Chen I.-M."/>
            <person name="Stamatis D."/>
            <person name="Reddy T."/>
            <person name="O'Malley R."/>
            <person name="Daum C."/>
            <person name="Shapiro N."/>
            <person name="Ivanova N."/>
            <person name="Kyrpides N."/>
            <person name="Woyke T."/>
        </authorList>
    </citation>
    <scope>NUCLEOTIDE SEQUENCE</scope>
    <source>
        <strain evidence="10">DJ080</strain>
    </source>
</reference>
<accession>A0AAX0BD57</accession>
<keyword evidence="2" id="KW-1003">Cell membrane</keyword>
<evidence type="ECO:0000313" key="10">
    <source>
        <dbReference type="EMBL" id="NRT92363.1"/>
    </source>
</evidence>
<comment type="caution">
    <text evidence="10">The sequence shown here is derived from an EMBL/GenBank/DDBJ whole genome shotgun (WGS) entry which is preliminary data.</text>
</comment>
<dbReference type="AlphaFoldDB" id="A0AAX0BD57"/>
<evidence type="ECO:0000256" key="2">
    <source>
        <dbReference type="ARBA" id="ARBA00022475"/>
    </source>
</evidence>
<name>A0AAX0BD57_CLOBE</name>
<comment type="subcellular location">
    <subcellularLocation>
        <location evidence="1">Cell membrane</location>
    </subcellularLocation>
</comment>
<dbReference type="Pfam" id="PF18967">
    <property type="entry name" value="PycTM"/>
    <property type="match status" value="1"/>
</dbReference>
<dbReference type="EMBL" id="JABSWW010000002">
    <property type="protein sequence ID" value="NRT92363.1"/>
    <property type="molecule type" value="Genomic_DNA"/>
</dbReference>
<gene>
    <name evidence="10" type="ORF">B0H41_006184</name>
</gene>
<feature type="transmembrane region" description="Helical" evidence="8">
    <location>
        <begin position="66"/>
        <end position="89"/>
    </location>
</feature>
<evidence type="ECO:0000256" key="5">
    <source>
        <dbReference type="ARBA" id="ARBA00022989"/>
    </source>
</evidence>
<evidence type="ECO:0000256" key="6">
    <source>
        <dbReference type="ARBA" id="ARBA00023118"/>
    </source>
</evidence>
<evidence type="ECO:0000256" key="7">
    <source>
        <dbReference type="ARBA" id="ARBA00023136"/>
    </source>
</evidence>
<evidence type="ECO:0000259" key="9">
    <source>
        <dbReference type="Pfam" id="PF18967"/>
    </source>
</evidence>
<proteinExistence type="predicted"/>